<dbReference type="Proteomes" id="UP000229081">
    <property type="component" value="Chromosome"/>
</dbReference>
<evidence type="ECO:0000313" key="4">
    <source>
        <dbReference type="Proteomes" id="UP000229081"/>
    </source>
</evidence>
<sequence>MTAPGPSGDAKPRERVLLIDSDDGLRRTLQLLLAGNGYDVRSFASATQALADSACGEADFLIVGDMLLDTSAANVVAELRERGWQGRAIRIGDLGDANQVNTAADSFASIITRQGGRLELLGALAR</sequence>
<comment type="caution">
    <text evidence="1">Lacks conserved residue(s) required for the propagation of feature annotation.</text>
</comment>
<dbReference type="InterPro" id="IPR001789">
    <property type="entry name" value="Sig_transdc_resp-reg_receiver"/>
</dbReference>
<evidence type="ECO:0000256" key="1">
    <source>
        <dbReference type="PROSITE-ProRule" id="PRU00169"/>
    </source>
</evidence>
<gene>
    <name evidence="3" type="ORF">CVN68_17690</name>
</gene>
<dbReference type="Gene3D" id="3.40.50.2300">
    <property type="match status" value="1"/>
</dbReference>
<keyword evidence="4" id="KW-1185">Reference proteome</keyword>
<dbReference type="CDD" id="cd00156">
    <property type="entry name" value="REC"/>
    <property type="match status" value="1"/>
</dbReference>
<dbReference type="PROSITE" id="PS50110">
    <property type="entry name" value="RESPONSE_REGULATORY"/>
    <property type="match status" value="1"/>
</dbReference>
<dbReference type="KEGG" id="sphc:CVN68_17690"/>
<organism evidence="3 4">
    <name type="scientific">Sphingomonas psychrotolerans</name>
    <dbReference type="NCBI Taxonomy" id="1327635"/>
    <lineage>
        <taxon>Bacteria</taxon>
        <taxon>Pseudomonadati</taxon>
        <taxon>Pseudomonadota</taxon>
        <taxon>Alphaproteobacteria</taxon>
        <taxon>Sphingomonadales</taxon>
        <taxon>Sphingomonadaceae</taxon>
        <taxon>Sphingomonas</taxon>
    </lineage>
</organism>
<dbReference type="EMBL" id="CP024923">
    <property type="protein sequence ID" value="ATY34714.1"/>
    <property type="molecule type" value="Genomic_DNA"/>
</dbReference>
<dbReference type="InterPro" id="IPR011006">
    <property type="entry name" value="CheY-like_superfamily"/>
</dbReference>
<dbReference type="AlphaFoldDB" id="A0A2K8MNE7"/>
<evidence type="ECO:0000259" key="2">
    <source>
        <dbReference type="PROSITE" id="PS50110"/>
    </source>
</evidence>
<dbReference type="SUPFAM" id="SSF52172">
    <property type="entry name" value="CheY-like"/>
    <property type="match status" value="1"/>
</dbReference>
<reference evidence="3 4" key="1">
    <citation type="submission" date="2017-11" db="EMBL/GenBank/DDBJ databases">
        <title>Complete genome sequence of Sphingomonas sp. Strain Cra20, a psychrotolerant potential plant growth promoting rhizobacteria.</title>
        <authorList>
            <person name="Luo Y."/>
        </authorList>
    </citation>
    <scope>NUCLEOTIDE SEQUENCE [LARGE SCALE GENOMIC DNA]</scope>
    <source>
        <strain evidence="3 4">Cra20</strain>
    </source>
</reference>
<dbReference type="OrthoDB" id="9797885at2"/>
<feature type="domain" description="Response regulatory" evidence="2">
    <location>
        <begin position="15"/>
        <end position="126"/>
    </location>
</feature>
<evidence type="ECO:0000313" key="3">
    <source>
        <dbReference type="EMBL" id="ATY34714.1"/>
    </source>
</evidence>
<dbReference type="GO" id="GO:0000160">
    <property type="term" value="P:phosphorelay signal transduction system"/>
    <property type="evidence" value="ECO:0007669"/>
    <property type="project" value="InterPro"/>
</dbReference>
<name>A0A2K8MNE7_9SPHN</name>
<proteinExistence type="predicted"/>
<accession>A0A2K8MNE7</accession>
<protein>
    <submittedName>
        <fullName evidence="3">Response regulator receiver protein</fullName>
    </submittedName>
</protein>